<sequence length="576" mass="64443">MYCRIVFLLSLLVFWIPCWVFATEINVSVKGLEGELLKNVLALLEINLHRDNPRISTYDIHRLYKKGDADIRMALAPYGYYDPTIDSSLVEKEETFTAKYTVKAGEPVRISMIDLEVVGPGREAFDNLFEQFPLQVGDILNQETYEQGKRRITIAAMRKGYLKASFARRELLINRSEKRAEIHLYLDTGPQFVFGETSFEDDSVQNELLQRYLPYQPGDPYRPGKLIELQKLLYGTEFFSRVSVDGQPDKEENFAIPVNVRLTPPEHLNRYSVGLGYATDTGARVRFEWWNRLLNSWGHQVRASAQVSQYDSNLRIDYTLPWLDPKRDTLGYSLGYQDLTWDDTDTRLATAGVRVERKGKLIRHGGSFEFRNEDYTVGVTSGSSVLFVPTYTGTVIWADDLLKTKYGLDLSLSVSGASEALGSDASYLKGLVNGKTIITLLPGLRFIGRGSLGTILVDSIDNIPPSLRFYAGGDQSVRGYAYRELGTKDASGAVVGGRYLVVGSGEIEKSIADNWSLAAFWDVGNAMDDLSIDLKNGVGGGFRYRLPFGQVRVDIASAISEEGSPFRLHLTVGADL</sequence>
<protein>
    <recommendedName>
        <fullName evidence="3">Translocation and assembly module subunit TamA</fullName>
    </recommendedName>
    <alternativeName>
        <fullName evidence="8">Autotransporter assembly factor TamA</fullName>
    </alternativeName>
</protein>
<keyword evidence="6" id="KW-0472">Membrane</keyword>
<comment type="similarity">
    <text evidence="2">Belongs to the TamA family.</text>
</comment>
<dbReference type="Pfam" id="PF01103">
    <property type="entry name" value="Omp85"/>
    <property type="match status" value="1"/>
</dbReference>
<feature type="domain" description="TamA POTRA" evidence="12">
    <location>
        <begin position="27"/>
        <end position="103"/>
    </location>
</feature>
<keyword evidence="4" id="KW-0812">Transmembrane</keyword>
<comment type="subunit">
    <text evidence="9">Interacts with TamB to form the translocation and assembly module (TAM).</text>
</comment>
<keyword evidence="5" id="KW-0732">Signal</keyword>
<evidence type="ECO:0000256" key="4">
    <source>
        <dbReference type="ARBA" id="ARBA00022692"/>
    </source>
</evidence>
<gene>
    <name evidence="13" type="ORF">SAMN02745220_02474</name>
</gene>
<evidence type="ECO:0000259" key="10">
    <source>
        <dbReference type="Pfam" id="PF01103"/>
    </source>
</evidence>
<evidence type="ECO:0000313" key="14">
    <source>
        <dbReference type="Proteomes" id="UP000184603"/>
    </source>
</evidence>
<dbReference type="GO" id="GO:0097347">
    <property type="term" value="C:TAM protein secretion complex"/>
    <property type="evidence" value="ECO:0007669"/>
    <property type="project" value="TreeGrafter"/>
</dbReference>
<dbReference type="EMBL" id="FRFE01000011">
    <property type="protein sequence ID" value="SHO48801.1"/>
    <property type="molecule type" value="Genomic_DNA"/>
</dbReference>
<evidence type="ECO:0000256" key="5">
    <source>
        <dbReference type="ARBA" id="ARBA00022729"/>
    </source>
</evidence>
<feature type="domain" description="POTRA" evidence="11">
    <location>
        <begin position="195"/>
        <end position="260"/>
    </location>
</feature>
<evidence type="ECO:0000256" key="7">
    <source>
        <dbReference type="ARBA" id="ARBA00023237"/>
    </source>
</evidence>
<dbReference type="Gene3D" id="2.40.160.50">
    <property type="entry name" value="membrane protein fhac: a member of the omp85/tpsb transporter family"/>
    <property type="match status" value="1"/>
</dbReference>
<dbReference type="InterPro" id="IPR039910">
    <property type="entry name" value="D15-like"/>
</dbReference>
<evidence type="ECO:0000259" key="11">
    <source>
        <dbReference type="Pfam" id="PF07244"/>
    </source>
</evidence>
<accession>A0A1M7Y8A4</accession>
<reference evidence="13 14" key="1">
    <citation type="submission" date="2016-12" db="EMBL/GenBank/DDBJ databases">
        <authorList>
            <person name="Song W.-J."/>
            <person name="Kurnit D.M."/>
        </authorList>
    </citation>
    <scope>NUCLEOTIDE SEQUENCE [LARGE SCALE GENOMIC DNA]</scope>
    <source>
        <strain evidence="13 14">DSM 18488</strain>
    </source>
</reference>
<dbReference type="RefSeq" id="WP_073613769.1">
    <property type="nucleotide sequence ID" value="NZ_FRFE01000011.1"/>
</dbReference>
<keyword evidence="7" id="KW-0998">Cell outer membrane</keyword>
<evidence type="ECO:0000256" key="2">
    <source>
        <dbReference type="ARBA" id="ARBA00010248"/>
    </source>
</evidence>
<dbReference type="InterPro" id="IPR010827">
    <property type="entry name" value="BamA/TamA_POTRA"/>
</dbReference>
<keyword evidence="14" id="KW-1185">Reference proteome</keyword>
<dbReference type="PANTHER" id="PTHR12815">
    <property type="entry name" value="SORTING AND ASSEMBLY MACHINERY SAMM50 PROTEIN FAMILY MEMBER"/>
    <property type="match status" value="1"/>
</dbReference>
<dbReference type="Gene3D" id="3.10.20.310">
    <property type="entry name" value="membrane protein fhac"/>
    <property type="match status" value="3"/>
</dbReference>
<proteinExistence type="inferred from homology"/>
<dbReference type="OrthoDB" id="9814535at2"/>
<evidence type="ECO:0000256" key="8">
    <source>
        <dbReference type="ARBA" id="ARBA00033063"/>
    </source>
</evidence>
<evidence type="ECO:0000256" key="1">
    <source>
        <dbReference type="ARBA" id="ARBA00004442"/>
    </source>
</evidence>
<dbReference type="GO" id="GO:0009306">
    <property type="term" value="P:protein secretion"/>
    <property type="evidence" value="ECO:0007669"/>
    <property type="project" value="TreeGrafter"/>
</dbReference>
<evidence type="ECO:0000259" key="12">
    <source>
        <dbReference type="Pfam" id="PF17243"/>
    </source>
</evidence>
<dbReference type="Pfam" id="PF07244">
    <property type="entry name" value="POTRA"/>
    <property type="match status" value="1"/>
</dbReference>
<evidence type="ECO:0000313" key="13">
    <source>
        <dbReference type="EMBL" id="SHO48801.1"/>
    </source>
</evidence>
<dbReference type="Proteomes" id="UP000184603">
    <property type="component" value="Unassembled WGS sequence"/>
</dbReference>
<organism evidence="13 14">
    <name type="scientific">Desulfopila aestuarii DSM 18488</name>
    <dbReference type="NCBI Taxonomy" id="1121416"/>
    <lineage>
        <taxon>Bacteria</taxon>
        <taxon>Pseudomonadati</taxon>
        <taxon>Thermodesulfobacteriota</taxon>
        <taxon>Desulfobulbia</taxon>
        <taxon>Desulfobulbales</taxon>
        <taxon>Desulfocapsaceae</taxon>
        <taxon>Desulfopila</taxon>
    </lineage>
</organism>
<evidence type="ECO:0000256" key="6">
    <source>
        <dbReference type="ARBA" id="ARBA00023136"/>
    </source>
</evidence>
<evidence type="ECO:0000256" key="3">
    <source>
        <dbReference type="ARBA" id="ARBA00015419"/>
    </source>
</evidence>
<dbReference type="PANTHER" id="PTHR12815:SF47">
    <property type="entry name" value="TRANSLOCATION AND ASSEMBLY MODULE SUBUNIT TAMA"/>
    <property type="match status" value="1"/>
</dbReference>
<dbReference type="STRING" id="1121416.SAMN02745220_02474"/>
<dbReference type="AlphaFoldDB" id="A0A1M7Y8A4"/>
<name>A0A1M7Y8A4_9BACT</name>
<comment type="subcellular location">
    <subcellularLocation>
        <location evidence="1">Cell outer membrane</location>
    </subcellularLocation>
</comment>
<evidence type="ECO:0000256" key="9">
    <source>
        <dbReference type="ARBA" id="ARBA00093548"/>
    </source>
</evidence>
<feature type="domain" description="Bacterial surface antigen (D15)" evidence="10">
    <location>
        <begin position="298"/>
        <end position="563"/>
    </location>
</feature>
<dbReference type="InterPro" id="IPR000184">
    <property type="entry name" value="Bac_surfAg_D15"/>
</dbReference>
<dbReference type="Pfam" id="PF17243">
    <property type="entry name" value="POTRA_TamA_1"/>
    <property type="match status" value="1"/>
</dbReference>
<dbReference type="InterPro" id="IPR035243">
    <property type="entry name" value="TamA_POTRA_Dom_1"/>
</dbReference>
<dbReference type="GO" id="GO:0009279">
    <property type="term" value="C:cell outer membrane"/>
    <property type="evidence" value="ECO:0007669"/>
    <property type="project" value="UniProtKB-SubCell"/>
</dbReference>